<feature type="coiled-coil region" evidence="1">
    <location>
        <begin position="45"/>
        <end position="83"/>
    </location>
</feature>
<accession>A0A8J3ENP5</accession>
<dbReference type="Proteomes" id="UP000656813">
    <property type="component" value="Unassembled WGS sequence"/>
</dbReference>
<evidence type="ECO:0000313" key="4">
    <source>
        <dbReference type="EMBL" id="GGH86726.1"/>
    </source>
</evidence>
<gene>
    <name evidence="4" type="ORF">GCM10007096_35100</name>
</gene>
<reference evidence="4" key="2">
    <citation type="submission" date="2020-09" db="EMBL/GenBank/DDBJ databases">
        <authorList>
            <person name="Sun Q."/>
            <person name="Zhou Y."/>
        </authorList>
    </citation>
    <scope>NUCLEOTIDE SEQUENCE</scope>
    <source>
        <strain evidence="4">CGMCC 1.12777</strain>
    </source>
</reference>
<dbReference type="EMBL" id="BMFV01000034">
    <property type="protein sequence ID" value="GGH86726.1"/>
    <property type="molecule type" value="Genomic_DNA"/>
</dbReference>
<keyword evidence="5" id="KW-1185">Reference proteome</keyword>
<evidence type="ECO:0000259" key="3">
    <source>
        <dbReference type="Pfam" id="PF26347"/>
    </source>
</evidence>
<evidence type="ECO:0000313" key="5">
    <source>
        <dbReference type="Proteomes" id="UP000656813"/>
    </source>
</evidence>
<dbReference type="Pfam" id="PF26347">
    <property type="entry name" value="YtrI_sporulation"/>
    <property type="match status" value="1"/>
</dbReference>
<comment type="caution">
    <text evidence="4">The sequence shown here is derived from an EMBL/GenBank/DDBJ whole genome shotgun (WGS) entry which is preliminary data.</text>
</comment>
<protein>
    <recommendedName>
        <fullName evidence="3">Sporulation membrane protein YtrI C-terminal domain-containing protein</fullName>
    </recommendedName>
</protein>
<keyword evidence="2" id="KW-1133">Transmembrane helix</keyword>
<feature type="domain" description="Sporulation membrane protein YtrI C-terminal" evidence="3">
    <location>
        <begin position="80"/>
        <end position="161"/>
    </location>
</feature>
<feature type="transmembrane region" description="Helical" evidence="2">
    <location>
        <begin position="15"/>
        <end position="37"/>
    </location>
</feature>
<dbReference type="InterPro" id="IPR048198">
    <property type="entry name" value="YtrI"/>
</dbReference>
<sequence>MRVPPNYRSPGLERFFAGAVVGIVIGFVFFILIYGLAQDKQMQKITKQQVEIEGLKHDNEILKEKGLEENKELEKQLKVQEILVTIDDGDENLPRLVTFELKRKIAQRLDSFKNKNIETVADTKDVIYGLIEGYSFQVEDKLYTFTVKNFVVSSTLDLTVQLLDAKSASTIP</sequence>
<keyword evidence="2" id="KW-0472">Membrane</keyword>
<dbReference type="AlphaFoldDB" id="A0A8J3ENP5"/>
<proteinExistence type="predicted"/>
<keyword evidence="2" id="KW-0812">Transmembrane</keyword>
<dbReference type="RefSeq" id="WP_188498690.1">
    <property type="nucleotide sequence ID" value="NZ_BMFV01000034.1"/>
</dbReference>
<name>A0A8J3ENP5_9BACL</name>
<evidence type="ECO:0000256" key="1">
    <source>
        <dbReference type="SAM" id="Coils"/>
    </source>
</evidence>
<keyword evidence="1" id="KW-0175">Coiled coil</keyword>
<dbReference type="NCBIfam" id="NF041479">
    <property type="entry name" value="spor_membprot_YtrI"/>
    <property type="match status" value="1"/>
</dbReference>
<dbReference type="InterPro" id="IPR058620">
    <property type="entry name" value="YtrI_C"/>
</dbReference>
<reference evidence="4" key="1">
    <citation type="journal article" date="2014" name="Int. J. Syst. Evol. Microbiol.">
        <title>Complete genome sequence of Corynebacterium casei LMG S-19264T (=DSM 44701T), isolated from a smear-ripened cheese.</title>
        <authorList>
            <consortium name="US DOE Joint Genome Institute (JGI-PGF)"/>
            <person name="Walter F."/>
            <person name="Albersmeier A."/>
            <person name="Kalinowski J."/>
            <person name="Ruckert C."/>
        </authorList>
    </citation>
    <scope>NUCLEOTIDE SEQUENCE</scope>
    <source>
        <strain evidence="4">CGMCC 1.12777</strain>
    </source>
</reference>
<organism evidence="4 5">
    <name type="scientific">Pullulanibacillus pueri</name>
    <dbReference type="NCBI Taxonomy" id="1437324"/>
    <lineage>
        <taxon>Bacteria</taxon>
        <taxon>Bacillati</taxon>
        <taxon>Bacillota</taxon>
        <taxon>Bacilli</taxon>
        <taxon>Bacillales</taxon>
        <taxon>Sporolactobacillaceae</taxon>
        <taxon>Pullulanibacillus</taxon>
    </lineage>
</organism>
<evidence type="ECO:0000256" key="2">
    <source>
        <dbReference type="SAM" id="Phobius"/>
    </source>
</evidence>